<evidence type="ECO:0000256" key="1">
    <source>
        <dbReference type="ARBA" id="ARBA00004141"/>
    </source>
</evidence>
<accession>A0ABP0ZIC6</accession>
<dbReference type="Proteomes" id="UP001497383">
    <property type="component" value="Chromosome 3"/>
</dbReference>
<reference evidence="10 11" key="1">
    <citation type="submission" date="2024-03" db="EMBL/GenBank/DDBJ databases">
        <authorList>
            <person name="Brejova B."/>
        </authorList>
    </citation>
    <scope>NUCLEOTIDE SEQUENCE [LARGE SCALE GENOMIC DNA]</scope>
    <source>
        <strain evidence="10 11">CBS 14171</strain>
    </source>
</reference>
<dbReference type="Gene3D" id="1.20.1250.20">
    <property type="entry name" value="MFS general substrate transporter like domains"/>
    <property type="match status" value="1"/>
</dbReference>
<dbReference type="PROSITE" id="PS50850">
    <property type="entry name" value="MFS"/>
    <property type="match status" value="1"/>
</dbReference>
<evidence type="ECO:0000256" key="2">
    <source>
        <dbReference type="ARBA" id="ARBA00010992"/>
    </source>
</evidence>
<evidence type="ECO:0000313" key="11">
    <source>
        <dbReference type="Proteomes" id="UP001497383"/>
    </source>
</evidence>
<comment type="similarity">
    <text evidence="2">Belongs to the major facilitator superfamily. Sugar transporter (TC 2.A.1.1) family.</text>
</comment>
<evidence type="ECO:0000256" key="3">
    <source>
        <dbReference type="ARBA" id="ARBA00022448"/>
    </source>
</evidence>
<dbReference type="Pfam" id="PF00083">
    <property type="entry name" value="Sugar_tr"/>
    <property type="match status" value="1"/>
</dbReference>
<feature type="compositionally biased region" description="Polar residues" evidence="7">
    <location>
        <begin position="14"/>
        <end position="34"/>
    </location>
</feature>
<evidence type="ECO:0000256" key="7">
    <source>
        <dbReference type="SAM" id="MobiDB-lite"/>
    </source>
</evidence>
<name>A0ABP0ZIC6_9ASCO</name>
<comment type="subcellular location">
    <subcellularLocation>
        <location evidence="1">Membrane</location>
        <topology evidence="1">Multi-pass membrane protein</topology>
    </subcellularLocation>
</comment>
<dbReference type="InterPro" id="IPR005829">
    <property type="entry name" value="Sugar_transporter_CS"/>
</dbReference>
<protein>
    <recommendedName>
        <fullName evidence="9">Major facilitator superfamily (MFS) profile domain-containing protein</fullName>
    </recommendedName>
</protein>
<dbReference type="PANTHER" id="PTHR48020:SF25">
    <property type="entry name" value="SUGAR TRANSPORTER, PUTATIVE (AFU_ORTHOLOGUE AFUA_7G05830)-RELATED"/>
    <property type="match status" value="1"/>
</dbReference>
<feature type="transmembrane region" description="Helical" evidence="8">
    <location>
        <begin position="262"/>
        <end position="286"/>
    </location>
</feature>
<dbReference type="InterPro" id="IPR036259">
    <property type="entry name" value="MFS_trans_sf"/>
</dbReference>
<proteinExistence type="inferred from homology"/>
<keyword evidence="11" id="KW-1185">Reference proteome</keyword>
<dbReference type="EMBL" id="OZ022407">
    <property type="protein sequence ID" value="CAK9437765.1"/>
    <property type="molecule type" value="Genomic_DNA"/>
</dbReference>
<feature type="transmembrane region" description="Helical" evidence="8">
    <location>
        <begin position="232"/>
        <end position="250"/>
    </location>
</feature>
<dbReference type="PANTHER" id="PTHR48020">
    <property type="entry name" value="PROTON MYO-INOSITOL COTRANSPORTER"/>
    <property type="match status" value="1"/>
</dbReference>
<dbReference type="SUPFAM" id="SSF103473">
    <property type="entry name" value="MFS general substrate transporter"/>
    <property type="match status" value="1"/>
</dbReference>
<keyword evidence="6 8" id="KW-0472">Membrane</keyword>
<evidence type="ECO:0000259" key="9">
    <source>
        <dbReference type="PROSITE" id="PS50850"/>
    </source>
</evidence>
<dbReference type="InterPro" id="IPR005828">
    <property type="entry name" value="MFS_sugar_transport-like"/>
</dbReference>
<keyword evidence="5 8" id="KW-1133">Transmembrane helix</keyword>
<dbReference type="InterPro" id="IPR020846">
    <property type="entry name" value="MFS_dom"/>
</dbReference>
<evidence type="ECO:0000256" key="6">
    <source>
        <dbReference type="ARBA" id="ARBA00023136"/>
    </source>
</evidence>
<sequence length="302" mass="33416">MSTDSAISEEKSAGNHNDNGLFENTSSSSSLNKPRTTKEASELESMNDEAERADGEHGNILAQYTEKQVMQMGRNYALKHDLDPELFSKAAALARAPGAFNSMPFLTEEEKMGLYQEATKKFHVPKKLVAVVALGSMAAIVQGMDESVINGATLFYPKAFGVDRMNEPELIEGLVNSAPYLCASVIACWMSDLWNRNLGRKWTIFWTCAISAATCIWQGFTNNWWHLFLARFFLGFGIGIKSATVPAYAAECSPKHIRGALGSMWQFFTAFGIMLGYVACLAFYYVPKKSFGTGLNWRVCIT</sequence>
<feature type="region of interest" description="Disordered" evidence="7">
    <location>
        <begin position="1"/>
        <end position="58"/>
    </location>
</feature>
<dbReference type="InterPro" id="IPR050814">
    <property type="entry name" value="Myo-inositol_Transporter"/>
</dbReference>
<keyword evidence="4 8" id="KW-0812">Transmembrane</keyword>
<dbReference type="RefSeq" id="XP_066829081.1">
    <property type="nucleotide sequence ID" value="XM_066972110.1"/>
</dbReference>
<gene>
    <name evidence="10" type="ORF">LODBEIA_P21430</name>
</gene>
<organism evidence="10 11">
    <name type="scientific">Lodderomyces beijingensis</name>
    <dbReference type="NCBI Taxonomy" id="1775926"/>
    <lineage>
        <taxon>Eukaryota</taxon>
        <taxon>Fungi</taxon>
        <taxon>Dikarya</taxon>
        <taxon>Ascomycota</taxon>
        <taxon>Saccharomycotina</taxon>
        <taxon>Pichiomycetes</taxon>
        <taxon>Debaryomycetaceae</taxon>
        <taxon>Candida/Lodderomyces clade</taxon>
        <taxon>Lodderomyces</taxon>
    </lineage>
</organism>
<dbReference type="GeneID" id="92207339"/>
<feature type="transmembrane region" description="Helical" evidence="8">
    <location>
        <begin position="202"/>
        <end position="220"/>
    </location>
</feature>
<feature type="domain" description="Major facilitator superfamily (MFS) profile" evidence="9">
    <location>
        <begin position="131"/>
        <end position="302"/>
    </location>
</feature>
<evidence type="ECO:0000313" key="10">
    <source>
        <dbReference type="EMBL" id="CAK9437765.1"/>
    </source>
</evidence>
<evidence type="ECO:0000256" key="8">
    <source>
        <dbReference type="SAM" id="Phobius"/>
    </source>
</evidence>
<evidence type="ECO:0000256" key="4">
    <source>
        <dbReference type="ARBA" id="ARBA00022692"/>
    </source>
</evidence>
<evidence type="ECO:0000256" key="5">
    <source>
        <dbReference type="ARBA" id="ARBA00022989"/>
    </source>
</evidence>
<keyword evidence="3" id="KW-0813">Transport</keyword>
<dbReference type="PROSITE" id="PS00217">
    <property type="entry name" value="SUGAR_TRANSPORT_2"/>
    <property type="match status" value="1"/>
</dbReference>